<name>A0ABU2LKE3_9ACTN</name>
<sequence>MSQSRTLYSDKTRNPLAGSVELDEGQLRAHGRIMPLVELNLVAMADAYLRGRWLGGGGTERALAAIGPGAGVVPVIRVSGSAMPVKVRRAAEFAAALGELSVRMAGGRDVVAGYARLAAQEGVPLWIARRITFGPTGGPIAVAVDRRLARADVWAPDVASARLRGPLGLRAGQENLAQLLAVTIGSAPAALAIERGWRKSQRSVTVHSPVGRWELRRETWNTSRLLRDGGSVALLGRPDRRRALTGNLRPLADVQYHTSYPVDAVLAHFFGACFGLGDDTGRVRFGMRRPKDDGEIADSLWEEPWFTGLGKGSADNGPGGSADGWFGDGGGEGGGGDGGGDGGGGDGGGGGGE</sequence>
<dbReference type="Proteomes" id="UP001183420">
    <property type="component" value="Unassembled WGS sequence"/>
</dbReference>
<accession>A0ABU2LKE3</accession>
<evidence type="ECO:0000313" key="3">
    <source>
        <dbReference type="Proteomes" id="UP001183420"/>
    </source>
</evidence>
<comment type="caution">
    <text evidence="2">The sequence shown here is derived from an EMBL/GenBank/DDBJ whole genome shotgun (WGS) entry which is preliminary data.</text>
</comment>
<proteinExistence type="predicted"/>
<gene>
    <name evidence="2" type="ORF">RNC47_06855</name>
</gene>
<feature type="compositionally biased region" description="Gly residues" evidence="1">
    <location>
        <begin position="317"/>
        <end position="353"/>
    </location>
</feature>
<keyword evidence="3" id="KW-1185">Reference proteome</keyword>
<dbReference type="EMBL" id="JAVREM010000004">
    <property type="protein sequence ID" value="MDT0318054.1"/>
    <property type="molecule type" value="Genomic_DNA"/>
</dbReference>
<reference evidence="3" key="1">
    <citation type="submission" date="2023-07" db="EMBL/GenBank/DDBJ databases">
        <title>30 novel species of actinomycetes from the DSMZ collection.</title>
        <authorList>
            <person name="Nouioui I."/>
        </authorList>
    </citation>
    <scope>NUCLEOTIDE SEQUENCE [LARGE SCALE GENOMIC DNA]</scope>
    <source>
        <strain evidence="3">DSM 44918</strain>
    </source>
</reference>
<organism evidence="2 3">
    <name type="scientific">Streptomyces millisiae</name>
    <dbReference type="NCBI Taxonomy" id="3075542"/>
    <lineage>
        <taxon>Bacteria</taxon>
        <taxon>Bacillati</taxon>
        <taxon>Actinomycetota</taxon>
        <taxon>Actinomycetes</taxon>
        <taxon>Kitasatosporales</taxon>
        <taxon>Streptomycetaceae</taxon>
        <taxon>Streptomyces</taxon>
    </lineage>
</organism>
<feature type="region of interest" description="Disordered" evidence="1">
    <location>
        <begin position="307"/>
        <end position="353"/>
    </location>
</feature>
<evidence type="ECO:0000313" key="2">
    <source>
        <dbReference type="EMBL" id="MDT0318054.1"/>
    </source>
</evidence>
<dbReference type="RefSeq" id="WP_311596448.1">
    <property type="nucleotide sequence ID" value="NZ_JAVREM010000004.1"/>
</dbReference>
<protein>
    <recommendedName>
        <fullName evidence="4">Aromatic ring-opening dioxygenase LigA</fullName>
    </recommendedName>
</protein>
<evidence type="ECO:0000256" key="1">
    <source>
        <dbReference type="SAM" id="MobiDB-lite"/>
    </source>
</evidence>
<evidence type="ECO:0008006" key="4">
    <source>
        <dbReference type="Google" id="ProtNLM"/>
    </source>
</evidence>